<dbReference type="EMBL" id="JAENIL010000006">
    <property type="protein sequence ID" value="MBK1876123.1"/>
    <property type="molecule type" value="Genomic_DNA"/>
</dbReference>
<comment type="caution">
    <text evidence="8">The sequence shown here is derived from an EMBL/GenBank/DDBJ whole genome shotgun (WGS) entry which is preliminary data.</text>
</comment>
<evidence type="ECO:0000256" key="4">
    <source>
        <dbReference type="ARBA" id="ARBA00022729"/>
    </source>
</evidence>
<dbReference type="PANTHER" id="PTHR42693">
    <property type="entry name" value="ARYLSULFATASE FAMILY MEMBER"/>
    <property type="match status" value="1"/>
</dbReference>
<gene>
    <name evidence="8" type="ORF">JIN87_04540</name>
</gene>
<dbReference type="GO" id="GO:0046872">
    <property type="term" value="F:metal ion binding"/>
    <property type="evidence" value="ECO:0007669"/>
    <property type="project" value="UniProtKB-KW"/>
</dbReference>
<evidence type="ECO:0000256" key="2">
    <source>
        <dbReference type="ARBA" id="ARBA00008779"/>
    </source>
</evidence>
<keyword evidence="5 8" id="KW-0378">Hydrolase</keyword>
<evidence type="ECO:0000256" key="3">
    <source>
        <dbReference type="ARBA" id="ARBA00022723"/>
    </source>
</evidence>
<evidence type="ECO:0000256" key="1">
    <source>
        <dbReference type="ARBA" id="ARBA00001913"/>
    </source>
</evidence>
<evidence type="ECO:0000256" key="6">
    <source>
        <dbReference type="ARBA" id="ARBA00022837"/>
    </source>
</evidence>
<evidence type="ECO:0000256" key="5">
    <source>
        <dbReference type="ARBA" id="ARBA00022801"/>
    </source>
</evidence>
<dbReference type="Gene3D" id="3.40.720.10">
    <property type="entry name" value="Alkaline Phosphatase, subunit A"/>
    <property type="match status" value="1"/>
</dbReference>
<dbReference type="PANTHER" id="PTHR42693:SF42">
    <property type="entry name" value="ARYLSULFATASE G"/>
    <property type="match status" value="1"/>
</dbReference>
<sequence length="476" mass="52663">MASLFACVVVGVSCEGKSSRPNFIFILADDLGWSDTSVAMDPADSRSRSDYIETPNLEKLASNGVVFSNAYSPAPLCTPTRRSIQFGMTPARQHGTEFLGTFDPAPHLSIAQMLKKIDPAYYCVHFGKWGSVFTGTFPDAESHKPGLPDRLGYDASDGKTGNNTGVYYHQRLQAADHHRNFKTEVLDDPKLTFSVSERACRFLKEQNESERPFYMQVSYYAVHTAAKARLATLEKYKKKGLIPVQASDGIAPMTEDMDDGIGMILDTLTALGLDENTFVFFTSDNGGEVLPEKYRSELERDRLDRSHPLRGSKHSLYEGGIRVPFIVSGPGVPKGSHSLESIVGYDLWSTLYDLAGGAFPISGEIDAASFRSLLLDPEGGSIERPGPGLVFHRPKNKTEPQSALRAGKYKLIVNWDTRGVELFDLDEDPDESNDLSIVFPQVRRRMLLELIAYLEAVEAEGDIELLKEILDFDGLN</sequence>
<protein>
    <submittedName>
        <fullName evidence="8">Sulfatase-like hydrolase/transferase</fullName>
    </submittedName>
</protein>
<dbReference type="Pfam" id="PF00884">
    <property type="entry name" value="Sulfatase"/>
    <property type="match status" value="1"/>
</dbReference>
<keyword evidence="4" id="KW-0732">Signal</keyword>
<organism evidence="8 9">
    <name type="scientific">Pelagicoccus mobilis</name>
    <dbReference type="NCBI Taxonomy" id="415221"/>
    <lineage>
        <taxon>Bacteria</taxon>
        <taxon>Pseudomonadati</taxon>
        <taxon>Verrucomicrobiota</taxon>
        <taxon>Opitutia</taxon>
        <taxon>Puniceicoccales</taxon>
        <taxon>Pelagicoccaceae</taxon>
        <taxon>Pelagicoccus</taxon>
    </lineage>
</organism>
<feature type="domain" description="Sulfatase N-terminal" evidence="7">
    <location>
        <begin position="21"/>
        <end position="356"/>
    </location>
</feature>
<dbReference type="SUPFAM" id="SSF53649">
    <property type="entry name" value="Alkaline phosphatase-like"/>
    <property type="match status" value="1"/>
</dbReference>
<proteinExistence type="inferred from homology"/>
<dbReference type="Proteomes" id="UP000617628">
    <property type="component" value="Unassembled WGS sequence"/>
</dbReference>
<comment type="cofactor">
    <cofactor evidence="1">
        <name>Ca(2+)</name>
        <dbReference type="ChEBI" id="CHEBI:29108"/>
    </cofactor>
</comment>
<dbReference type="AlphaFoldDB" id="A0A934RZ26"/>
<evidence type="ECO:0000259" key="7">
    <source>
        <dbReference type="Pfam" id="PF00884"/>
    </source>
</evidence>
<evidence type="ECO:0000313" key="8">
    <source>
        <dbReference type="EMBL" id="MBK1876123.1"/>
    </source>
</evidence>
<accession>A0A934RZ26</accession>
<dbReference type="InterPro" id="IPR017850">
    <property type="entry name" value="Alkaline_phosphatase_core_sf"/>
</dbReference>
<keyword evidence="3" id="KW-0479">Metal-binding</keyword>
<dbReference type="Gene3D" id="3.30.1120.10">
    <property type="match status" value="1"/>
</dbReference>
<dbReference type="InterPro" id="IPR000917">
    <property type="entry name" value="Sulfatase_N"/>
</dbReference>
<dbReference type="GO" id="GO:0004065">
    <property type="term" value="F:arylsulfatase activity"/>
    <property type="evidence" value="ECO:0007669"/>
    <property type="project" value="TreeGrafter"/>
</dbReference>
<comment type="similarity">
    <text evidence="2">Belongs to the sulfatase family.</text>
</comment>
<keyword evidence="9" id="KW-1185">Reference proteome</keyword>
<evidence type="ECO:0000313" key="9">
    <source>
        <dbReference type="Proteomes" id="UP000617628"/>
    </source>
</evidence>
<dbReference type="InterPro" id="IPR050738">
    <property type="entry name" value="Sulfatase"/>
</dbReference>
<name>A0A934RZ26_9BACT</name>
<reference evidence="8" key="1">
    <citation type="submission" date="2021-01" db="EMBL/GenBank/DDBJ databases">
        <title>Modified the classification status of verrucomicrobia.</title>
        <authorList>
            <person name="Feng X."/>
        </authorList>
    </citation>
    <scope>NUCLEOTIDE SEQUENCE</scope>
    <source>
        <strain evidence="8">KCTC 13126</strain>
    </source>
</reference>
<keyword evidence="6" id="KW-0106">Calcium</keyword>